<evidence type="ECO:0000256" key="2">
    <source>
        <dbReference type="SAM" id="SignalP"/>
    </source>
</evidence>
<evidence type="ECO:0000259" key="3">
    <source>
        <dbReference type="Pfam" id="PF13349"/>
    </source>
</evidence>
<feature type="compositionally biased region" description="Acidic residues" evidence="1">
    <location>
        <begin position="64"/>
        <end position="79"/>
    </location>
</feature>
<dbReference type="RefSeq" id="WP_252441739.1">
    <property type="nucleotide sequence ID" value="NZ_JAGSOV010000050.1"/>
</dbReference>
<evidence type="ECO:0000313" key="5">
    <source>
        <dbReference type="Proteomes" id="UP001165283"/>
    </source>
</evidence>
<evidence type="ECO:0000256" key="1">
    <source>
        <dbReference type="SAM" id="MobiDB-lite"/>
    </source>
</evidence>
<sequence length="297" mass="30086">MSESASRRPGSRSAQFRLVPLLALAAAAVALTGCGQAPAPQQVEPAGVTFPDTGSTSGLSTSDEGSDVEDPVDVEDAEDGGGSVVVGSRPGEPAPTEVTTEQITGPVAVLEVSTDAGRVSVIGSDDPAVTVTRRIHREPDAPVEAVRHDGDVLRIESECPVDSPRGPCRIDYEIAVPRDTSVAIGGAGGDLATTGLAGPLTARSASGSILVAEHRSPTTVADTASGDVEVRLGERPVSLEVRSVSGNVRVVLPDAGSYRVETATVSGDTDVDVRDDPGASSTVRARTTSGDVTVGTS</sequence>
<feature type="region of interest" description="Disordered" evidence="1">
    <location>
        <begin position="266"/>
        <end position="297"/>
    </location>
</feature>
<organism evidence="4 5">
    <name type="scientific">Pseudonocardia humida</name>
    <dbReference type="NCBI Taxonomy" id="2800819"/>
    <lineage>
        <taxon>Bacteria</taxon>
        <taxon>Bacillati</taxon>
        <taxon>Actinomycetota</taxon>
        <taxon>Actinomycetes</taxon>
        <taxon>Pseudonocardiales</taxon>
        <taxon>Pseudonocardiaceae</taxon>
        <taxon>Pseudonocardia</taxon>
    </lineage>
</organism>
<gene>
    <name evidence="4" type="ORF">KDL28_23805</name>
</gene>
<feature type="region of interest" description="Disordered" evidence="1">
    <location>
        <begin position="37"/>
        <end position="105"/>
    </location>
</feature>
<name>A0ABT1A508_9PSEU</name>
<dbReference type="Proteomes" id="UP001165283">
    <property type="component" value="Unassembled WGS sequence"/>
</dbReference>
<accession>A0ABT1A508</accession>
<proteinExistence type="predicted"/>
<feature type="domain" description="DUF4097" evidence="3">
    <location>
        <begin position="201"/>
        <end position="294"/>
    </location>
</feature>
<feature type="compositionally biased region" description="Polar residues" evidence="1">
    <location>
        <begin position="279"/>
        <end position="297"/>
    </location>
</feature>
<feature type="chain" id="PRO_5045484258" evidence="2">
    <location>
        <begin position="40"/>
        <end position="297"/>
    </location>
</feature>
<dbReference type="EMBL" id="JAGSOV010000050">
    <property type="protein sequence ID" value="MCO1658091.1"/>
    <property type="molecule type" value="Genomic_DNA"/>
</dbReference>
<reference evidence="4" key="1">
    <citation type="submission" date="2021-04" db="EMBL/GenBank/DDBJ databases">
        <title>Pseudonocardia sp. nov., isolated from sandy soil of mangrove forest.</title>
        <authorList>
            <person name="Zan Z."/>
            <person name="Huang R."/>
            <person name="Liu W."/>
        </authorList>
    </citation>
    <scope>NUCLEOTIDE SEQUENCE</scope>
    <source>
        <strain evidence="4">S2-4</strain>
    </source>
</reference>
<keyword evidence="2" id="KW-0732">Signal</keyword>
<dbReference type="PROSITE" id="PS51257">
    <property type="entry name" value="PROKAR_LIPOPROTEIN"/>
    <property type="match status" value="1"/>
</dbReference>
<dbReference type="Pfam" id="PF13349">
    <property type="entry name" value="DUF4097"/>
    <property type="match status" value="1"/>
</dbReference>
<feature type="signal peptide" evidence="2">
    <location>
        <begin position="1"/>
        <end position="39"/>
    </location>
</feature>
<comment type="caution">
    <text evidence="4">The sequence shown here is derived from an EMBL/GenBank/DDBJ whole genome shotgun (WGS) entry which is preliminary data.</text>
</comment>
<dbReference type="InterPro" id="IPR025164">
    <property type="entry name" value="Toastrack_DUF4097"/>
</dbReference>
<evidence type="ECO:0000313" key="4">
    <source>
        <dbReference type="EMBL" id="MCO1658091.1"/>
    </source>
</evidence>
<protein>
    <submittedName>
        <fullName evidence="4">DUF4097 family beta strand repeat protein</fullName>
    </submittedName>
</protein>
<feature type="compositionally biased region" description="Low complexity" evidence="1">
    <location>
        <begin position="52"/>
        <end position="63"/>
    </location>
</feature>
<keyword evidence="5" id="KW-1185">Reference proteome</keyword>